<keyword evidence="3" id="KW-1185">Reference proteome</keyword>
<evidence type="ECO:0000313" key="3">
    <source>
        <dbReference type="Proteomes" id="UP000824120"/>
    </source>
</evidence>
<accession>A0A9J5XS71</accession>
<feature type="compositionally biased region" description="Basic and acidic residues" evidence="1">
    <location>
        <begin position="115"/>
        <end position="126"/>
    </location>
</feature>
<feature type="region of interest" description="Disordered" evidence="1">
    <location>
        <begin position="97"/>
        <end position="134"/>
    </location>
</feature>
<dbReference type="AlphaFoldDB" id="A0A9J5XS71"/>
<sequence length="233" mass="26121">MTELARSEREKRGWSLFPQNGGGKGVLVASWYAGEDGEKKGSVVVRRGSLVVRRNEDRREEMRQVRVRGVGHVGEEVCRSELVVRQLKTAGFVKLGNDERKNDEGGTNVKRKKKKDDSGKSIHVEEDSPIPPVLGPFESLASELKIVKDIVTNLSQGSGESSSRPVSYVPQSEFDAHFKDQKKQKAQLANLEKAYADLAKSHGELSISHSKMKKREKSREKFFTRMWKGVKGL</sequence>
<organism evidence="2 3">
    <name type="scientific">Solanum commersonii</name>
    <name type="common">Commerson's wild potato</name>
    <name type="synonym">Commerson's nightshade</name>
    <dbReference type="NCBI Taxonomy" id="4109"/>
    <lineage>
        <taxon>Eukaryota</taxon>
        <taxon>Viridiplantae</taxon>
        <taxon>Streptophyta</taxon>
        <taxon>Embryophyta</taxon>
        <taxon>Tracheophyta</taxon>
        <taxon>Spermatophyta</taxon>
        <taxon>Magnoliopsida</taxon>
        <taxon>eudicotyledons</taxon>
        <taxon>Gunneridae</taxon>
        <taxon>Pentapetalae</taxon>
        <taxon>asterids</taxon>
        <taxon>lamiids</taxon>
        <taxon>Solanales</taxon>
        <taxon>Solanaceae</taxon>
        <taxon>Solanoideae</taxon>
        <taxon>Solaneae</taxon>
        <taxon>Solanum</taxon>
    </lineage>
</organism>
<comment type="caution">
    <text evidence="2">The sequence shown here is derived from an EMBL/GenBank/DDBJ whole genome shotgun (WGS) entry which is preliminary data.</text>
</comment>
<gene>
    <name evidence="2" type="ORF">H5410_041555</name>
</gene>
<dbReference type="Proteomes" id="UP000824120">
    <property type="component" value="Chromosome 8"/>
</dbReference>
<proteinExistence type="predicted"/>
<evidence type="ECO:0000313" key="2">
    <source>
        <dbReference type="EMBL" id="KAG5591041.1"/>
    </source>
</evidence>
<reference evidence="2 3" key="1">
    <citation type="submission" date="2020-09" db="EMBL/GenBank/DDBJ databases">
        <title>De no assembly of potato wild relative species, Solanum commersonii.</title>
        <authorList>
            <person name="Cho K."/>
        </authorList>
    </citation>
    <scope>NUCLEOTIDE SEQUENCE [LARGE SCALE GENOMIC DNA]</scope>
    <source>
        <strain evidence="2">LZ3.2</strain>
        <tissue evidence="2">Leaf</tissue>
    </source>
</reference>
<name>A0A9J5XS71_SOLCO</name>
<evidence type="ECO:0000256" key="1">
    <source>
        <dbReference type="SAM" id="MobiDB-lite"/>
    </source>
</evidence>
<protein>
    <submittedName>
        <fullName evidence="2">Uncharacterized protein</fullName>
    </submittedName>
</protein>
<dbReference type="EMBL" id="JACXVP010000008">
    <property type="protein sequence ID" value="KAG5591041.1"/>
    <property type="molecule type" value="Genomic_DNA"/>
</dbReference>